<feature type="domain" description="Tyr recombinase" evidence="5">
    <location>
        <begin position="166"/>
        <end position="352"/>
    </location>
</feature>
<proteinExistence type="inferred from homology"/>
<comment type="similarity">
    <text evidence="1">Belongs to the 'phage' integrase family.</text>
</comment>
<dbReference type="AlphaFoldDB" id="A0A976A2R7"/>
<dbReference type="InterPro" id="IPR038488">
    <property type="entry name" value="Integrase_DNA-bd_sf"/>
</dbReference>
<dbReference type="InterPro" id="IPR011010">
    <property type="entry name" value="DNA_brk_join_enz"/>
</dbReference>
<sequence>MKYQRPGTKAENLLTFGDYPQVSLAAARDRRAEAKRLLADNIDPALQREIDRQTAAAAAANTFEAIANEWLTIKRKGWSASHDKRVTAILNNDIFPQIGKRPIGSLNGPTVLAVLRRIEQRGAHQIAMKALEACGGICRHACAIGASDRDPTAGLREHLSPRPPAQNYPRVTEDELPSLLSKIDGYKGAPETRIAIKLLTLTFLRTNEFRWGRWDEIDWNAREWRVPAERMKGTQAQKASGKPHIVPLCRQAIALLNELQPLTGRYPLLFPGTKDPRNQAISAETINKALKSLGFEGKQTGHGFRGLASTLLNERSGYGRDAIELQLAHAIGNKVSRAYDHSQRLEERHALMQWWGDFLDQKLGANVYPLRQLA</sequence>
<dbReference type="PANTHER" id="PTHR30629:SF2">
    <property type="entry name" value="PROPHAGE INTEGRASE INTS-RELATED"/>
    <property type="match status" value="1"/>
</dbReference>
<comment type="caution">
    <text evidence="6">The sequence shown here is derived from an EMBL/GenBank/DDBJ whole genome shotgun (WGS) entry which is preliminary data.</text>
</comment>
<dbReference type="Proteomes" id="UP000256780">
    <property type="component" value="Chromosome CBM2587_a"/>
</dbReference>
<accession>A0A976A2R7</accession>
<dbReference type="PANTHER" id="PTHR30629">
    <property type="entry name" value="PROPHAGE INTEGRASE"/>
    <property type="match status" value="1"/>
</dbReference>
<dbReference type="Pfam" id="PF22022">
    <property type="entry name" value="Phage_int_M"/>
    <property type="match status" value="1"/>
</dbReference>
<reference evidence="6 7" key="1">
    <citation type="submission" date="2018-01" db="EMBL/GenBank/DDBJ databases">
        <authorList>
            <person name="Clerissi C."/>
        </authorList>
    </citation>
    <scope>NUCLEOTIDE SEQUENCE [LARGE SCALE GENOMIC DNA]</scope>
    <source>
        <strain evidence="6">Cupriavidus sp. LMG 19464</strain>
    </source>
</reference>
<dbReference type="Gene3D" id="1.10.150.130">
    <property type="match status" value="1"/>
</dbReference>
<dbReference type="InterPro" id="IPR053876">
    <property type="entry name" value="Phage_int_M"/>
</dbReference>
<dbReference type="Pfam" id="PF00589">
    <property type="entry name" value="Phage_integrase"/>
    <property type="match status" value="1"/>
</dbReference>
<evidence type="ECO:0000256" key="1">
    <source>
        <dbReference type="ARBA" id="ARBA00008857"/>
    </source>
</evidence>
<evidence type="ECO:0000256" key="3">
    <source>
        <dbReference type="ARBA" id="ARBA00023125"/>
    </source>
</evidence>
<dbReference type="InterPro" id="IPR025166">
    <property type="entry name" value="Integrase_DNA_bind_dom"/>
</dbReference>
<keyword evidence="2" id="KW-0229">DNA integration</keyword>
<dbReference type="InterPro" id="IPR002104">
    <property type="entry name" value="Integrase_catalytic"/>
</dbReference>
<dbReference type="GO" id="GO:0015074">
    <property type="term" value="P:DNA integration"/>
    <property type="evidence" value="ECO:0007669"/>
    <property type="project" value="UniProtKB-KW"/>
</dbReference>
<evidence type="ECO:0000256" key="4">
    <source>
        <dbReference type="ARBA" id="ARBA00023172"/>
    </source>
</evidence>
<gene>
    <name evidence="6" type="ORF">CBM2587_A80002</name>
</gene>
<name>A0A976A2R7_9BURK</name>
<dbReference type="SUPFAM" id="SSF56349">
    <property type="entry name" value="DNA breaking-rejoining enzymes"/>
    <property type="match status" value="1"/>
</dbReference>
<dbReference type="CDD" id="cd00801">
    <property type="entry name" value="INT_P4_C"/>
    <property type="match status" value="1"/>
</dbReference>
<evidence type="ECO:0000313" key="7">
    <source>
        <dbReference type="Proteomes" id="UP000256780"/>
    </source>
</evidence>
<organism evidence="6 7">
    <name type="scientific">Cupriavidus taiwanensis</name>
    <dbReference type="NCBI Taxonomy" id="164546"/>
    <lineage>
        <taxon>Bacteria</taxon>
        <taxon>Pseudomonadati</taxon>
        <taxon>Pseudomonadota</taxon>
        <taxon>Betaproteobacteria</taxon>
        <taxon>Burkholderiales</taxon>
        <taxon>Burkholderiaceae</taxon>
        <taxon>Cupriavidus</taxon>
    </lineage>
</organism>
<dbReference type="EMBL" id="OFSQ01000027">
    <property type="protein sequence ID" value="SOY56684.1"/>
    <property type="molecule type" value="Genomic_DNA"/>
</dbReference>
<dbReference type="InterPro" id="IPR010998">
    <property type="entry name" value="Integrase_recombinase_N"/>
</dbReference>
<dbReference type="GO" id="GO:0006310">
    <property type="term" value="P:DNA recombination"/>
    <property type="evidence" value="ECO:0007669"/>
    <property type="project" value="UniProtKB-KW"/>
</dbReference>
<keyword evidence="4" id="KW-0233">DNA recombination</keyword>
<dbReference type="PROSITE" id="PS51898">
    <property type="entry name" value="TYR_RECOMBINASE"/>
    <property type="match status" value="1"/>
</dbReference>
<evidence type="ECO:0000259" key="5">
    <source>
        <dbReference type="PROSITE" id="PS51898"/>
    </source>
</evidence>
<dbReference type="GO" id="GO:0003677">
    <property type="term" value="F:DNA binding"/>
    <property type="evidence" value="ECO:0007669"/>
    <property type="project" value="UniProtKB-KW"/>
</dbReference>
<dbReference type="InterPro" id="IPR013762">
    <property type="entry name" value="Integrase-like_cat_sf"/>
</dbReference>
<dbReference type="InterPro" id="IPR050808">
    <property type="entry name" value="Phage_Integrase"/>
</dbReference>
<dbReference type="Gene3D" id="1.10.443.10">
    <property type="entry name" value="Intergrase catalytic core"/>
    <property type="match status" value="1"/>
</dbReference>
<keyword evidence="3" id="KW-0238">DNA-binding</keyword>
<evidence type="ECO:0000313" key="6">
    <source>
        <dbReference type="EMBL" id="SOY56684.1"/>
    </source>
</evidence>
<protein>
    <submittedName>
        <fullName evidence="6">Phage integrase</fullName>
    </submittedName>
</protein>
<evidence type="ECO:0000256" key="2">
    <source>
        <dbReference type="ARBA" id="ARBA00022908"/>
    </source>
</evidence>
<dbReference type="Pfam" id="PF13356">
    <property type="entry name" value="Arm-DNA-bind_3"/>
    <property type="match status" value="1"/>
</dbReference>
<dbReference type="Gene3D" id="3.30.160.390">
    <property type="entry name" value="Integrase, DNA-binding domain"/>
    <property type="match status" value="1"/>
</dbReference>